<dbReference type="CAZy" id="GT39">
    <property type="family name" value="Glycosyltransferase Family 39"/>
</dbReference>
<dbReference type="GO" id="GO:0016020">
    <property type="term" value="C:membrane"/>
    <property type="evidence" value="ECO:0007669"/>
    <property type="project" value="InterPro"/>
</dbReference>
<feature type="transmembrane region" description="Helical" evidence="11">
    <location>
        <begin position="526"/>
        <end position="544"/>
    </location>
</feature>
<dbReference type="KEGG" id="sta:STHERM_c17650"/>
<gene>
    <name evidence="14" type="ordered locus">STHERM_c17650</name>
</gene>
<dbReference type="eggNOG" id="COG3794">
    <property type="taxonomic scope" value="Bacteria"/>
</dbReference>
<name>E0RP38_WINT6</name>
<evidence type="ECO:0000256" key="5">
    <source>
        <dbReference type="ARBA" id="ARBA00022679"/>
    </source>
</evidence>
<dbReference type="GO" id="GO:0000030">
    <property type="term" value="F:mannosyltransferase activity"/>
    <property type="evidence" value="ECO:0007669"/>
    <property type="project" value="InterPro"/>
</dbReference>
<evidence type="ECO:0000256" key="6">
    <source>
        <dbReference type="ARBA" id="ARBA00022692"/>
    </source>
</evidence>
<sequence length="1219" mass="136571">MRERLLPFLLLVGTLLPVAAGENLLRNPGFEEWSPSAPHGWHLHTWKHTDGVVLTRSEDAHSGRYAAVLTATTLEDSKLVQKVKVEPNSLYRFSVWVKVEGVPSDMLGANLSALETTERSSDVKDTQGEWVLLETYCRTGATQREVNLTLRLGGYGALSTGTVWFDDAEFVEVERAPAGARIIGLAPTTPSTPRFPLGLHLLLILAYLGLLALLLRTPLLSRIPLPALLLAALLIRLALAPLFPGHSSDMPTFYAWATELAREGIPHFYATASFKDYPPGYLLLLYPVGLLITLFRLPFGHPATLLLLKLPSILSDLLTGTILLRTFSSPLALPLTAAYFFNPSIILNSAVYGQADSVLTLVLLLFLLAFHRRSYIASAAWLGLALAIKPQALLFAPIALLFLLTWLIRPLTTRTRPEALTTFRRLAPTMGLSLLSFAGTFLLVHFPFFILHPQLAPALYRRILTSYPFGSVNAANLWTLTGLNWKPLFTPFLGIPLSTWQTLIQLALLGGAALVYLREERHTPSTIPFLTALFLALWGFALLPKMHERYIYPALILSLLAFLTTTRTPFLWIFGLITASSYLNQAHVLFHAALKQFQLPLEAPMALASLLTLIAALLLIFGLFPSLIPPLRRLIPQRPAPSPLLPSHEEHTTPRHLILLGLITLAYTLIAFTNLGSLNTPTTFYKPRERTEYFMVELPPDRVPRTILYYRGLGTGKYFILSSPDRKSWKNLTVIENTNPYAEFGWFSAPLPAPEGRYLLFRVHTPGLALHEIAFLDRDGTPIPVKIPTYFSSAKSMGNPDLLVDEQGTIPERISYLTNMYFDEIYHARTAYEYVLGLPPSETTHPPLGKLIISLGILLFGMTPFGWRFAGTLIGVLMIPLFYLLARTLLRRPCLALLAALLLSVEHLHFVQTRIATIDSFAVFFIILMYIPMLHYVLLPDEEALSFRHFGLPLLLSGLFFGLGAATKWTCVYAGGGLAVLYLWKLARAAKAGEVTPRRLGLFLLWSAGSFLLLPALTYGASYIPNIRILSISSPISYILREQVGMYRYHSELTATHPFSSPWWQWPLLIKPIWYYSGKSYLPSDVVSSIFAMGNPLIIWGGTASLLWLLVRWVKTRSRLTGLLLLLYAFQYLPWAISPRSLTFFYHYFAAIPFSILLLVHAAEELGLFHPQGKNRWIVPAFAAGCVVLFVLFYPILSGLPVPRWYATLLRWMPTWYFY</sequence>
<feature type="domain" description="Protein O-mannosyl-transferase C-terminal four TM" evidence="13">
    <location>
        <begin position="1042"/>
        <end position="1216"/>
    </location>
</feature>
<feature type="transmembrane region" description="Helical" evidence="11">
    <location>
        <begin position="1144"/>
        <end position="1163"/>
    </location>
</feature>
<feature type="transmembrane region" description="Helical" evidence="11">
    <location>
        <begin position="463"/>
        <end position="480"/>
    </location>
</feature>
<feature type="transmembrane region" description="Helical" evidence="11">
    <location>
        <begin position="1175"/>
        <end position="1197"/>
    </location>
</feature>
<reference evidence="14 15" key="2">
    <citation type="journal article" date="2010" name="J. Bacteriol.">
        <title>Genome sequence of the polysaccharide-degrading, thermophilic anaerobe Spirochaeta thermophila DSM 6192.</title>
        <authorList>
            <person name="Angelov A."/>
            <person name="Liebl S."/>
            <person name="Ballschmiter M."/>
            <person name="Bomeke M."/>
            <person name="Lehmann R."/>
            <person name="Liesegang H."/>
            <person name="Daniel R."/>
            <person name="Liebl W."/>
        </authorList>
    </citation>
    <scope>NUCLEOTIDE SEQUENCE [LARGE SCALE GENOMIC DNA]</scope>
    <source>
        <strain evidence="15">ATCC 49972 / DSM 6192 / RI 19.B1</strain>
    </source>
</reference>
<feature type="transmembrane region" description="Helical" evidence="11">
    <location>
        <begin position="1090"/>
        <end position="1111"/>
    </location>
</feature>
<feature type="transmembrane region" description="Helical" evidence="11">
    <location>
        <begin position="657"/>
        <end position="678"/>
    </location>
</feature>
<feature type="transmembrane region" description="Helical" evidence="11">
    <location>
        <begin position="281"/>
        <end position="299"/>
    </location>
</feature>
<dbReference type="RefSeq" id="WP_013314539.1">
    <property type="nucleotide sequence ID" value="NC_014484.1"/>
</dbReference>
<proteinExistence type="inferred from homology"/>
<evidence type="ECO:0000256" key="11">
    <source>
        <dbReference type="SAM" id="Phobius"/>
    </source>
</evidence>
<dbReference type="PaxDb" id="665571-STHERM_c17650"/>
<dbReference type="Pfam" id="PF16192">
    <property type="entry name" value="PMT_4TMC"/>
    <property type="match status" value="1"/>
</dbReference>
<dbReference type="Gene3D" id="2.60.120.260">
    <property type="entry name" value="Galactose-binding domain-like"/>
    <property type="match status" value="1"/>
</dbReference>
<accession>E0RP38</accession>
<dbReference type="EMBL" id="CP001698">
    <property type="protein sequence ID" value="ADN02700.1"/>
    <property type="molecule type" value="Genomic_DNA"/>
</dbReference>
<dbReference type="InterPro" id="IPR008979">
    <property type="entry name" value="Galactose-bd-like_sf"/>
</dbReference>
<feature type="transmembrane region" description="Helical" evidence="11">
    <location>
        <begin position="550"/>
        <end position="583"/>
    </location>
</feature>
<dbReference type="eggNOG" id="COG4346">
    <property type="taxonomic scope" value="Bacteria"/>
</dbReference>
<feature type="transmembrane region" description="Helical" evidence="11">
    <location>
        <begin position="604"/>
        <end position="624"/>
    </location>
</feature>
<feature type="transmembrane region" description="Helical" evidence="11">
    <location>
        <begin position="865"/>
        <end position="884"/>
    </location>
</feature>
<dbReference type="GO" id="GO:0006493">
    <property type="term" value="P:protein O-linked glycosylation"/>
    <property type="evidence" value="ECO:0007669"/>
    <property type="project" value="InterPro"/>
</dbReference>
<feature type="transmembrane region" description="Helical" evidence="11">
    <location>
        <begin position="428"/>
        <end position="451"/>
    </location>
</feature>
<evidence type="ECO:0000256" key="1">
    <source>
        <dbReference type="ARBA" id="ARBA00004127"/>
    </source>
</evidence>
<evidence type="ECO:0000256" key="9">
    <source>
        <dbReference type="ARBA" id="ARBA00093617"/>
    </source>
</evidence>
<evidence type="ECO:0000256" key="4">
    <source>
        <dbReference type="ARBA" id="ARBA00022676"/>
    </source>
</evidence>
<protein>
    <recommendedName>
        <fullName evidence="9">Polyprenol-phosphate-mannose--protein mannosyltransferase</fullName>
    </recommendedName>
    <alternativeName>
        <fullName evidence="10">Protein O-mannosyltransferase</fullName>
    </alternativeName>
</protein>
<dbReference type="Pfam" id="PF02366">
    <property type="entry name" value="PMT"/>
    <property type="match status" value="1"/>
</dbReference>
<reference key="1">
    <citation type="submission" date="2009-08" db="EMBL/GenBank/DDBJ databases">
        <title>The genome sequence of Spirochaeta thermophila DSM6192.</title>
        <authorList>
            <person name="Angelov A."/>
            <person name="Mientus M."/>
            <person name="Wittenberg S."/>
            <person name="Lehmann R."/>
            <person name="Liesegang H."/>
            <person name="Daniel R."/>
            <person name="Liebl W."/>
        </authorList>
    </citation>
    <scope>NUCLEOTIDE SEQUENCE</scope>
    <source>
        <strain>DSM 6192</strain>
    </source>
</reference>
<dbReference type="InterPro" id="IPR027005">
    <property type="entry name" value="PMT-like"/>
</dbReference>
<feature type="transmembrane region" description="Helical" evidence="11">
    <location>
        <begin position="227"/>
        <end position="244"/>
    </location>
</feature>
<comment type="similarity">
    <text evidence="3">Belongs to the glycosyltransferase 39 family.</text>
</comment>
<dbReference type="PANTHER" id="PTHR10050">
    <property type="entry name" value="DOLICHYL-PHOSPHATE-MANNOSE--PROTEIN MANNOSYLTRANSFERASE"/>
    <property type="match status" value="1"/>
</dbReference>
<evidence type="ECO:0000256" key="2">
    <source>
        <dbReference type="ARBA" id="ARBA00004922"/>
    </source>
</evidence>
<dbReference type="GO" id="GO:0012505">
    <property type="term" value="C:endomembrane system"/>
    <property type="evidence" value="ECO:0007669"/>
    <property type="project" value="UniProtKB-SubCell"/>
</dbReference>
<dbReference type="InterPro" id="IPR003342">
    <property type="entry name" value="ArnT-like_N"/>
</dbReference>
<keyword evidence="8 11" id="KW-0472">Membrane</keyword>
<dbReference type="InterPro" id="IPR032421">
    <property type="entry name" value="PMT_4TMC"/>
</dbReference>
<comment type="pathway">
    <text evidence="2">Protein modification; protein glycosylation.</text>
</comment>
<feature type="transmembrane region" description="Helical" evidence="11">
    <location>
        <begin position="306"/>
        <end position="325"/>
    </location>
</feature>
<evidence type="ECO:0000256" key="3">
    <source>
        <dbReference type="ARBA" id="ARBA00007222"/>
    </source>
</evidence>
<dbReference type="AlphaFoldDB" id="E0RP38"/>
<evidence type="ECO:0000256" key="7">
    <source>
        <dbReference type="ARBA" id="ARBA00022989"/>
    </source>
</evidence>
<feature type="transmembrane region" description="Helical" evidence="11">
    <location>
        <begin position="959"/>
        <end position="983"/>
    </location>
</feature>
<feature type="transmembrane region" description="Helical" evidence="11">
    <location>
        <begin position="1003"/>
        <end position="1024"/>
    </location>
</feature>
<feature type="transmembrane region" description="Helical" evidence="11">
    <location>
        <begin position="500"/>
        <end position="517"/>
    </location>
</feature>
<evidence type="ECO:0000259" key="12">
    <source>
        <dbReference type="Pfam" id="PF02366"/>
    </source>
</evidence>
<evidence type="ECO:0000259" key="13">
    <source>
        <dbReference type="Pfam" id="PF16192"/>
    </source>
</evidence>
<organism evidence="14 15">
    <name type="scientific">Winmispira thermophila (strain ATCC 49972 / DSM 6192 / RI 19.B1)</name>
    <name type="common">Spirochaeta thermophila</name>
    <dbReference type="NCBI Taxonomy" id="665571"/>
    <lineage>
        <taxon>Bacteria</taxon>
        <taxon>Pseudomonadati</taxon>
        <taxon>Spirochaetota</taxon>
        <taxon>Spirochaetia</taxon>
        <taxon>Winmispirales</taxon>
        <taxon>Winmispiraceae</taxon>
        <taxon>Winmispira</taxon>
    </lineage>
</organism>
<feature type="transmembrane region" description="Helical" evidence="11">
    <location>
        <begin position="382"/>
        <end position="408"/>
    </location>
</feature>
<comment type="subcellular location">
    <subcellularLocation>
        <location evidence="1">Endomembrane system</location>
        <topology evidence="1">Multi-pass membrane protein</topology>
    </subcellularLocation>
</comment>
<dbReference type="PANTHER" id="PTHR10050:SF53">
    <property type="entry name" value="CHROMOSOME UNDETERMINED SCAFFOLD_67, WHOLE GENOME SHOTGUN SEQUENCE"/>
    <property type="match status" value="1"/>
</dbReference>
<keyword evidence="6 11" id="KW-0812">Transmembrane</keyword>
<keyword evidence="4" id="KW-0328">Glycosyltransferase</keyword>
<evidence type="ECO:0000313" key="15">
    <source>
        <dbReference type="Proteomes" id="UP000001296"/>
    </source>
</evidence>
<evidence type="ECO:0000313" key="14">
    <source>
        <dbReference type="EMBL" id="ADN02700.1"/>
    </source>
</evidence>
<dbReference type="SUPFAM" id="SSF49785">
    <property type="entry name" value="Galactose-binding domain-like"/>
    <property type="match status" value="1"/>
</dbReference>
<dbReference type="HOGENOM" id="CLU_295238_0_0_12"/>
<dbReference type="eggNOG" id="COG5650">
    <property type="taxonomic scope" value="Bacteria"/>
</dbReference>
<feature type="transmembrane region" description="Helical" evidence="11">
    <location>
        <begin position="197"/>
        <end position="215"/>
    </location>
</feature>
<feature type="domain" description="ArnT-like N-terminal" evidence="12">
    <location>
        <begin position="862"/>
        <end position="1028"/>
    </location>
</feature>
<evidence type="ECO:0000256" key="10">
    <source>
        <dbReference type="ARBA" id="ARBA00093644"/>
    </source>
</evidence>
<feature type="transmembrane region" description="Helical" evidence="11">
    <location>
        <begin position="921"/>
        <end position="939"/>
    </location>
</feature>
<evidence type="ECO:0000256" key="8">
    <source>
        <dbReference type="ARBA" id="ARBA00023136"/>
    </source>
</evidence>
<keyword evidence="7 11" id="KW-1133">Transmembrane helix</keyword>
<dbReference type="Proteomes" id="UP000001296">
    <property type="component" value="Chromosome"/>
</dbReference>
<keyword evidence="5 14" id="KW-0808">Transferase</keyword>